<dbReference type="Gene3D" id="3.40.50.150">
    <property type="entry name" value="Vaccinia Virus protein VP39"/>
    <property type="match status" value="1"/>
</dbReference>
<feature type="domain" description="O-methyltransferase C-terminal" evidence="5">
    <location>
        <begin position="120"/>
        <end position="328"/>
    </location>
</feature>
<dbReference type="PIRSF" id="PIRSF005739">
    <property type="entry name" value="O-mtase"/>
    <property type="match status" value="1"/>
</dbReference>
<name>A0A101UR06_9ACTN</name>
<evidence type="ECO:0008006" key="9">
    <source>
        <dbReference type="Google" id="ProtNLM"/>
    </source>
</evidence>
<evidence type="ECO:0000256" key="3">
    <source>
        <dbReference type="ARBA" id="ARBA00022691"/>
    </source>
</evidence>
<dbReference type="GO" id="GO:0008171">
    <property type="term" value="F:O-methyltransferase activity"/>
    <property type="evidence" value="ECO:0007669"/>
    <property type="project" value="InterPro"/>
</dbReference>
<dbReference type="CDD" id="cd02440">
    <property type="entry name" value="AdoMet_MTases"/>
    <property type="match status" value="1"/>
</dbReference>
<evidence type="ECO:0000256" key="4">
    <source>
        <dbReference type="PIRSR" id="PIRSR005739-1"/>
    </source>
</evidence>
<accession>A0A101UR06</accession>
<organism evidence="7 8">
    <name type="scientific">Streptomyces dysideae</name>
    <dbReference type="NCBI Taxonomy" id="909626"/>
    <lineage>
        <taxon>Bacteria</taxon>
        <taxon>Bacillati</taxon>
        <taxon>Actinomycetota</taxon>
        <taxon>Actinomycetes</taxon>
        <taxon>Kitasatosporales</taxon>
        <taxon>Streptomycetaceae</taxon>
        <taxon>Streptomyces</taxon>
    </lineage>
</organism>
<dbReference type="InterPro" id="IPR029063">
    <property type="entry name" value="SAM-dependent_MTases_sf"/>
</dbReference>
<dbReference type="Pfam" id="PF00891">
    <property type="entry name" value="Methyltransf_2"/>
    <property type="match status" value="1"/>
</dbReference>
<dbReference type="EMBL" id="LMXB01000117">
    <property type="protein sequence ID" value="KUO15278.1"/>
    <property type="molecule type" value="Genomic_DNA"/>
</dbReference>
<comment type="caution">
    <text evidence="7">The sequence shown here is derived from an EMBL/GenBank/DDBJ whole genome shotgun (WGS) entry which is preliminary data.</text>
</comment>
<dbReference type="InterPro" id="IPR036390">
    <property type="entry name" value="WH_DNA-bd_sf"/>
</dbReference>
<dbReference type="GO" id="GO:0046983">
    <property type="term" value="F:protein dimerization activity"/>
    <property type="evidence" value="ECO:0007669"/>
    <property type="project" value="InterPro"/>
</dbReference>
<dbReference type="Gene3D" id="1.10.10.10">
    <property type="entry name" value="Winged helix-like DNA-binding domain superfamily/Winged helix DNA-binding domain"/>
    <property type="match status" value="1"/>
</dbReference>
<dbReference type="Proteomes" id="UP000053260">
    <property type="component" value="Unassembled WGS sequence"/>
</dbReference>
<feature type="active site" description="Proton acceptor" evidence="4">
    <location>
        <position position="257"/>
    </location>
</feature>
<sequence length="347" mass="38372">MPESSAAVRTSALTPEPIHRVLLAYCGSKVLMSAVEVDLFSVLAQEGPATEAELRRTLNLHPRFSRHFLDALVALELLEAHGDRYANSPLADHFLDRAKPTCIGGFAEMTSDTFYPAWGRLTKALHTGQAQAPLPPDDENHLFRVNAKEQPDRVRRFMSSMDSHSTRIGEELAALIDWSGYSRFADLGGARGNLTAVVAKAHPHLSGVCFDRPQSRPFFDEHIGRLGLTDRVTFQAGDFFADPLPDADVLIYGHVLHDWGPDSRRTLLNRAHQTLPPGGTLVIYDRMLDGSPRDLAKLMYSMTFMLASGGGSEYSVEECGDWLREAGFTEISAQPLLHDHTVLIARK</sequence>
<dbReference type="InterPro" id="IPR016461">
    <property type="entry name" value="COMT-like"/>
</dbReference>
<dbReference type="PANTHER" id="PTHR43712:SF2">
    <property type="entry name" value="O-METHYLTRANSFERASE CICE"/>
    <property type="match status" value="1"/>
</dbReference>
<evidence type="ECO:0000313" key="7">
    <source>
        <dbReference type="EMBL" id="KUO15278.1"/>
    </source>
</evidence>
<dbReference type="Pfam" id="PF08100">
    <property type="entry name" value="Dimerisation"/>
    <property type="match status" value="1"/>
</dbReference>
<keyword evidence="8" id="KW-1185">Reference proteome</keyword>
<dbReference type="InterPro" id="IPR001077">
    <property type="entry name" value="COMT_C"/>
</dbReference>
<reference evidence="7 8" key="1">
    <citation type="submission" date="2015-10" db="EMBL/GenBank/DDBJ databases">
        <title>Draft genome sequence of Streptomyces sp. RV15, isolated from a marine sponge.</title>
        <authorList>
            <person name="Ruckert C."/>
            <person name="Abdelmohsen U.R."/>
            <person name="Winkler A."/>
            <person name="Hentschel U."/>
            <person name="Kalinowski J."/>
            <person name="Kampfer P."/>
            <person name="Glaeser S."/>
        </authorList>
    </citation>
    <scope>NUCLEOTIDE SEQUENCE [LARGE SCALE GENOMIC DNA]</scope>
    <source>
        <strain evidence="7 8">RV15</strain>
    </source>
</reference>
<evidence type="ECO:0000256" key="1">
    <source>
        <dbReference type="ARBA" id="ARBA00022603"/>
    </source>
</evidence>
<keyword evidence="3" id="KW-0949">S-adenosyl-L-methionine</keyword>
<evidence type="ECO:0000259" key="5">
    <source>
        <dbReference type="Pfam" id="PF00891"/>
    </source>
</evidence>
<dbReference type="PANTHER" id="PTHR43712">
    <property type="entry name" value="PUTATIVE (AFU_ORTHOLOGUE AFUA_4G14580)-RELATED"/>
    <property type="match status" value="1"/>
</dbReference>
<dbReference type="SUPFAM" id="SSF53335">
    <property type="entry name" value="S-adenosyl-L-methionine-dependent methyltransferases"/>
    <property type="match status" value="1"/>
</dbReference>
<protein>
    <recommendedName>
        <fullName evidence="9">Methyltransferase</fullName>
    </recommendedName>
</protein>
<dbReference type="GO" id="GO:0032259">
    <property type="term" value="P:methylation"/>
    <property type="evidence" value="ECO:0007669"/>
    <property type="project" value="UniProtKB-KW"/>
</dbReference>
<gene>
    <name evidence="7" type="ORF">AQJ91_42025</name>
</gene>
<dbReference type="InterPro" id="IPR012967">
    <property type="entry name" value="COMT_dimerisation"/>
</dbReference>
<dbReference type="InterPro" id="IPR036388">
    <property type="entry name" value="WH-like_DNA-bd_sf"/>
</dbReference>
<dbReference type="RefSeq" id="WP_067033402.1">
    <property type="nucleotide sequence ID" value="NZ_KQ949119.1"/>
</dbReference>
<proteinExistence type="predicted"/>
<keyword evidence="2" id="KW-0808">Transferase</keyword>
<evidence type="ECO:0000313" key="8">
    <source>
        <dbReference type="Proteomes" id="UP000053260"/>
    </source>
</evidence>
<evidence type="ECO:0000259" key="6">
    <source>
        <dbReference type="Pfam" id="PF08100"/>
    </source>
</evidence>
<feature type="domain" description="O-methyltransferase dimerisation" evidence="6">
    <location>
        <begin position="22"/>
        <end position="96"/>
    </location>
</feature>
<dbReference type="SUPFAM" id="SSF46785">
    <property type="entry name" value="Winged helix' DNA-binding domain"/>
    <property type="match status" value="1"/>
</dbReference>
<dbReference type="AlphaFoldDB" id="A0A101UR06"/>
<dbReference type="PROSITE" id="PS51683">
    <property type="entry name" value="SAM_OMT_II"/>
    <property type="match status" value="1"/>
</dbReference>
<evidence type="ECO:0000256" key="2">
    <source>
        <dbReference type="ARBA" id="ARBA00022679"/>
    </source>
</evidence>
<dbReference type="STRING" id="909626.AQJ91_42025"/>
<dbReference type="OrthoDB" id="582216at2"/>
<keyword evidence="1" id="KW-0489">Methyltransferase</keyword>